<reference evidence="2 3" key="1">
    <citation type="submission" date="2024-11" db="EMBL/GenBank/DDBJ databases">
        <title>A near-complete genome assembly of Cinchona calisaya.</title>
        <authorList>
            <person name="Lian D.C."/>
            <person name="Zhao X.W."/>
            <person name="Wei L."/>
        </authorList>
    </citation>
    <scope>NUCLEOTIDE SEQUENCE [LARGE SCALE GENOMIC DNA]</scope>
    <source>
        <tissue evidence="2">Nenye</tissue>
    </source>
</reference>
<dbReference type="PANTHER" id="PTHR15140">
    <property type="entry name" value="TUBULIN-SPECIFIC CHAPERONE E"/>
    <property type="match status" value="1"/>
</dbReference>
<dbReference type="Proteomes" id="UP001630127">
    <property type="component" value="Unassembled WGS sequence"/>
</dbReference>
<evidence type="ECO:0000313" key="3">
    <source>
        <dbReference type="Proteomes" id="UP001630127"/>
    </source>
</evidence>
<dbReference type="Gene3D" id="3.80.10.10">
    <property type="entry name" value="Ribonuclease Inhibitor"/>
    <property type="match status" value="1"/>
</dbReference>
<sequence length="292" mass="33195">MPEEIFALTSFRTLVLSVEGNLKDLEQIFKCIESNANHLSKTSLDIRNFDCQSKERLSFIQKLLSSRVHILRLEGRIGVELGAISESITEIHLNGSQLENDPMKKLEVLPKLRILVLEIEAYTGNKMHCSKLGFPELRSLKLSKLYNLKAWNVEDRSMLKLSTLEIQNCRRMKMLPEGLESIHTLSKLKISMMPKGFQDRLRMVDGKGGEDLRKINPKCTIEFGSDDPWPEYTTDSAQRPDTCAACGSTSQTYWRFYCNFKQNSSFGETITDFPSSSSTETRDFASSSVTTK</sequence>
<gene>
    <name evidence="2" type="ORF">ACH5RR_031583</name>
</gene>
<evidence type="ECO:0000256" key="1">
    <source>
        <dbReference type="SAM" id="MobiDB-lite"/>
    </source>
</evidence>
<dbReference type="AlphaFoldDB" id="A0ABD2YHL4"/>
<keyword evidence="3" id="KW-1185">Reference proteome</keyword>
<dbReference type="PANTHER" id="PTHR15140:SF6">
    <property type="entry name" value="TUBULIN-SPECIFIC CHAPERONE COFACTOR E-LIKE PROTEIN"/>
    <property type="match status" value="1"/>
</dbReference>
<proteinExistence type="predicted"/>
<dbReference type="EMBL" id="JBJUIK010000013">
    <property type="protein sequence ID" value="KAL3506201.1"/>
    <property type="molecule type" value="Genomic_DNA"/>
</dbReference>
<evidence type="ECO:0000313" key="2">
    <source>
        <dbReference type="EMBL" id="KAL3506201.1"/>
    </source>
</evidence>
<accession>A0ABD2YHL4</accession>
<dbReference type="InterPro" id="IPR032675">
    <property type="entry name" value="LRR_dom_sf"/>
</dbReference>
<feature type="region of interest" description="Disordered" evidence="1">
    <location>
        <begin position="271"/>
        <end position="292"/>
    </location>
</feature>
<protein>
    <submittedName>
        <fullName evidence="2">Uncharacterized protein</fullName>
    </submittedName>
</protein>
<organism evidence="2 3">
    <name type="scientific">Cinchona calisaya</name>
    <dbReference type="NCBI Taxonomy" id="153742"/>
    <lineage>
        <taxon>Eukaryota</taxon>
        <taxon>Viridiplantae</taxon>
        <taxon>Streptophyta</taxon>
        <taxon>Embryophyta</taxon>
        <taxon>Tracheophyta</taxon>
        <taxon>Spermatophyta</taxon>
        <taxon>Magnoliopsida</taxon>
        <taxon>eudicotyledons</taxon>
        <taxon>Gunneridae</taxon>
        <taxon>Pentapetalae</taxon>
        <taxon>asterids</taxon>
        <taxon>lamiids</taxon>
        <taxon>Gentianales</taxon>
        <taxon>Rubiaceae</taxon>
        <taxon>Cinchonoideae</taxon>
        <taxon>Cinchoneae</taxon>
        <taxon>Cinchona</taxon>
    </lineage>
</organism>
<dbReference type="SUPFAM" id="SSF52058">
    <property type="entry name" value="L domain-like"/>
    <property type="match status" value="1"/>
</dbReference>
<name>A0ABD2YHL4_9GENT</name>
<comment type="caution">
    <text evidence="2">The sequence shown here is derived from an EMBL/GenBank/DDBJ whole genome shotgun (WGS) entry which is preliminary data.</text>
</comment>